<gene>
    <name evidence="1" type="ORF">DAT39_011202</name>
</gene>
<comment type="caution">
    <text evidence="1">The sequence shown here is derived from an EMBL/GenBank/DDBJ whole genome shotgun (WGS) entry which is preliminary data.</text>
</comment>
<dbReference type="Proteomes" id="UP000727407">
    <property type="component" value="Unassembled WGS sequence"/>
</dbReference>
<dbReference type="PANTHER" id="PTHR40472">
    <property type="entry name" value="RICIN B-TYPE LECTIN DOMAIN-CONTAINING PROTEIN"/>
    <property type="match status" value="1"/>
</dbReference>
<dbReference type="PANTHER" id="PTHR40472:SF10">
    <property type="entry name" value="RAPUNZEL 5"/>
    <property type="match status" value="1"/>
</dbReference>
<evidence type="ECO:0000313" key="1">
    <source>
        <dbReference type="EMBL" id="KAF5899084.1"/>
    </source>
</evidence>
<proteinExistence type="predicted"/>
<protein>
    <submittedName>
        <fullName evidence="1">Uncharacterized protein</fullName>
    </submittedName>
</protein>
<sequence length="267" mass="30809">MTSTLTSAVTDVAEWFLENKEKIKNAVEILDQGCTTLADTVGQLHPILEAVLRVPAKLLSNPEGKEGSFLTKQFDTVNQTLEKLKGDFEETQRVMERSSLNIQYFTFYSQIIGQYDMFKYIFTAKPQFKKLKIDEFLIYFEEYEGDKNLQCLYDAITRHAMLQTILNTEQRSRRPVEEFCDSMKKVFAVGVIALMGYTALKEGPVEEVKEWQDRVENVEKHLKAAVDECVNKFAEQAKIDLDRKINAKTISPQSVLDILVKKYYWVS</sequence>
<evidence type="ECO:0000313" key="2">
    <source>
        <dbReference type="Proteomes" id="UP000727407"/>
    </source>
</evidence>
<dbReference type="OrthoDB" id="8549910at2759"/>
<keyword evidence="2" id="KW-1185">Reference proteome</keyword>
<dbReference type="EMBL" id="QNUK01000178">
    <property type="protein sequence ID" value="KAF5899084.1"/>
    <property type="molecule type" value="Genomic_DNA"/>
</dbReference>
<dbReference type="AlphaFoldDB" id="A0A8J4WZF8"/>
<organism evidence="1 2">
    <name type="scientific">Clarias magur</name>
    <name type="common">Asian catfish</name>
    <name type="synonym">Macropteronotus magur</name>
    <dbReference type="NCBI Taxonomy" id="1594786"/>
    <lineage>
        <taxon>Eukaryota</taxon>
        <taxon>Metazoa</taxon>
        <taxon>Chordata</taxon>
        <taxon>Craniata</taxon>
        <taxon>Vertebrata</taxon>
        <taxon>Euteleostomi</taxon>
        <taxon>Actinopterygii</taxon>
        <taxon>Neopterygii</taxon>
        <taxon>Teleostei</taxon>
        <taxon>Ostariophysi</taxon>
        <taxon>Siluriformes</taxon>
        <taxon>Clariidae</taxon>
        <taxon>Clarias</taxon>
    </lineage>
</organism>
<feature type="non-terminal residue" evidence="1">
    <location>
        <position position="267"/>
    </location>
</feature>
<reference evidence="1" key="1">
    <citation type="submission" date="2020-07" db="EMBL/GenBank/DDBJ databases">
        <title>Clarias magur genome sequencing, assembly and annotation.</title>
        <authorList>
            <person name="Kushwaha B."/>
            <person name="Kumar R."/>
            <person name="Das P."/>
            <person name="Joshi C.G."/>
            <person name="Kumar D."/>
            <person name="Nagpure N.S."/>
            <person name="Pandey M."/>
            <person name="Agarwal S."/>
            <person name="Srivastava S."/>
            <person name="Singh M."/>
            <person name="Sahoo L."/>
            <person name="Jayasankar P."/>
            <person name="Meher P.K."/>
            <person name="Koringa P.G."/>
            <person name="Iquebal M.A."/>
            <person name="Das S.P."/>
            <person name="Bit A."/>
            <person name="Patnaik S."/>
            <person name="Patel N."/>
            <person name="Shah T.M."/>
            <person name="Hinsu A."/>
            <person name="Jena J.K."/>
        </authorList>
    </citation>
    <scope>NUCLEOTIDE SEQUENCE</scope>
    <source>
        <strain evidence="1">CIFAMagur01</strain>
        <tissue evidence="1">Testis</tissue>
    </source>
</reference>
<dbReference type="InterPro" id="IPR039051">
    <property type="entry name" value="SE-CTX-like"/>
</dbReference>
<name>A0A8J4WZF8_CLAMG</name>
<accession>A0A8J4WZF8</accession>